<comment type="caution">
    <text evidence="4">The sequence shown here is derived from an EMBL/GenBank/DDBJ whole genome shotgun (WGS) entry which is preliminary data.</text>
</comment>
<reference evidence="4 5" key="1">
    <citation type="submission" date="2019-03" db="EMBL/GenBank/DDBJ databases">
        <title>Genomic Encyclopedia of Type Strains, Phase III (KMG-III): the genomes of soil and plant-associated and newly described type strains.</title>
        <authorList>
            <person name="Whitman W."/>
        </authorList>
    </citation>
    <scope>NUCLEOTIDE SEQUENCE [LARGE SCALE GENOMIC DNA]</scope>
    <source>
        <strain evidence="4 5">LMG 29544</strain>
    </source>
</reference>
<accession>A0A4V3HEM5</accession>
<dbReference type="RefSeq" id="WP_134192864.1">
    <property type="nucleotide sequence ID" value="NZ_JBHLUW010000061.1"/>
</dbReference>
<protein>
    <recommendedName>
        <fullName evidence="3">PepSY domain-containing protein</fullName>
    </recommendedName>
</protein>
<keyword evidence="2" id="KW-0732">Signal</keyword>
<gene>
    <name evidence="4" type="ORF">BX592_111174</name>
</gene>
<dbReference type="InterPro" id="IPR025711">
    <property type="entry name" value="PepSY"/>
</dbReference>
<feature type="compositionally biased region" description="Basic and acidic residues" evidence="1">
    <location>
        <begin position="103"/>
        <end position="113"/>
    </location>
</feature>
<evidence type="ECO:0000313" key="5">
    <source>
        <dbReference type="Proteomes" id="UP000295509"/>
    </source>
</evidence>
<feature type="domain" description="PepSY" evidence="3">
    <location>
        <begin position="13"/>
        <end position="93"/>
    </location>
</feature>
<evidence type="ECO:0000256" key="2">
    <source>
        <dbReference type="SAM" id="SignalP"/>
    </source>
</evidence>
<dbReference type="Pfam" id="PF13670">
    <property type="entry name" value="PepSY_2"/>
    <property type="match status" value="1"/>
</dbReference>
<feature type="chain" id="PRO_5020964212" description="PepSY domain-containing protein" evidence="2">
    <location>
        <begin position="29"/>
        <end position="152"/>
    </location>
</feature>
<dbReference type="EMBL" id="SORE01000011">
    <property type="protein sequence ID" value="TDY48239.1"/>
    <property type="molecule type" value="Genomic_DNA"/>
</dbReference>
<feature type="signal peptide" evidence="2">
    <location>
        <begin position="1"/>
        <end position="28"/>
    </location>
</feature>
<evidence type="ECO:0000256" key="1">
    <source>
        <dbReference type="SAM" id="MobiDB-lite"/>
    </source>
</evidence>
<dbReference type="AlphaFoldDB" id="A0A4V3HEM5"/>
<proteinExistence type="predicted"/>
<dbReference type="OrthoDB" id="9180865at2"/>
<feature type="compositionally biased region" description="Low complexity" evidence="1">
    <location>
        <begin position="114"/>
        <end position="124"/>
    </location>
</feature>
<evidence type="ECO:0000313" key="4">
    <source>
        <dbReference type="EMBL" id="TDY48239.1"/>
    </source>
</evidence>
<sequence length="152" mass="15883">MTRRSLLNGLAIISLVAVGTTGAGVVLADDACNVPLSGWKPVKEIDAFAREQGWNVTRIKTEDGCYEIRGTDRQGQRFKAKVNPATLAIVRMKTDDDGSPDGGRGDRKDRDAARASLARPAAPDGASGNQASGAAPSGGILTPGTKPQVQIR</sequence>
<dbReference type="Proteomes" id="UP000295509">
    <property type="component" value="Unassembled WGS sequence"/>
</dbReference>
<evidence type="ECO:0000259" key="3">
    <source>
        <dbReference type="Pfam" id="PF13670"/>
    </source>
</evidence>
<name>A0A4V3HEM5_9BURK</name>
<keyword evidence="5" id="KW-1185">Reference proteome</keyword>
<feature type="region of interest" description="Disordered" evidence="1">
    <location>
        <begin position="90"/>
        <end position="152"/>
    </location>
</feature>
<organism evidence="4 5">
    <name type="scientific">Paraburkholderia rhizosphaerae</name>
    <dbReference type="NCBI Taxonomy" id="480658"/>
    <lineage>
        <taxon>Bacteria</taxon>
        <taxon>Pseudomonadati</taxon>
        <taxon>Pseudomonadota</taxon>
        <taxon>Betaproteobacteria</taxon>
        <taxon>Burkholderiales</taxon>
        <taxon>Burkholderiaceae</taxon>
        <taxon>Paraburkholderia</taxon>
    </lineage>
</organism>